<accession>A0A0C9YCL4</accession>
<proteinExistence type="predicted"/>
<dbReference type="Proteomes" id="UP000054477">
    <property type="component" value="Unassembled WGS sequence"/>
</dbReference>
<reference evidence="1 2" key="1">
    <citation type="submission" date="2014-04" db="EMBL/GenBank/DDBJ databases">
        <authorList>
            <consortium name="DOE Joint Genome Institute"/>
            <person name="Kuo A."/>
            <person name="Kohler A."/>
            <person name="Nagy L.G."/>
            <person name="Floudas D."/>
            <person name="Copeland A."/>
            <person name="Barry K.W."/>
            <person name="Cichocki N."/>
            <person name="Veneault-Fourrey C."/>
            <person name="LaButti K."/>
            <person name="Lindquist E.A."/>
            <person name="Lipzen A."/>
            <person name="Lundell T."/>
            <person name="Morin E."/>
            <person name="Murat C."/>
            <person name="Sun H."/>
            <person name="Tunlid A."/>
            <person name="Henrissat B."/>
            <person name="Grigoriev I.V."/>
            <person name="Hibbett D.S."/>
            <person name="Martin F."/>
            <person name="Nordberg H.P."/>
            <person name="Cantor M.N."/>
            <person name="Hua S.X."/>
        </authorList>
    </citation>
    <scope>NUCLEOTIDE SEQUENCE [LARGE SCALE GENOMIC DNA]</scope>
    <source>
        <strain evidence="1 2">LaAM-08-1</strain>
    </source>
</reference>
<dbReference type="AlphaFoldDB" id="A0A0C9YCL4"/>
<gene>
    <name evidence="1" type="ORF">K443DRAFT_672960</name>
</gene>
<sequence>MSERLEVFCQKSRKEWDSITASSVADHEPIGSTSRLVGCRGLSIIHASSPPAFQREGNCRVENPFPQVCEVVETRLSAERQFTFRIVFSVLSGTYVRQIRAIKENTSLEALLRILSTREQRRFSIRIPIGLEPF</sequence>
<name>A0A0C9YCL4_9AGAR</name>
<evidence type="ECO:0000313" key="1">
    <source>
        <dbReference type="EMBL" id="KIK08077.1"/>
    </source>
</evidence>
<reference evidence="2" key="2">
    <citation type="submission" date="2015-01" db="EMBL/GenBank/DDBJ databases">
        <title>Evolutionary Origins and Diversification of the Mycorrhizal Mutualists.</title>
        <authorList>
            <consortium name="DOE Joint Genome Institute"/>
            <consortium name="Mycorrhizal Genomics Consortium"/>
            <person name="Kohler A."/>
            <person name="Kuo A."/>
            <person name="Nagy L.G."/>
            <person name="Floudas D."/>
            <person name="Copeland A."/>
            <person name="Barry K.W."/>
            <person name="Cichocki N."/>
            <person name="Veneault-Fourrey C."/>
            <person name="LaButti K."/>
            <person name="Lindquist E.A."/>
            <person name="Lipzen A."/>
            <person name="Lundell T."/>
            <person name="Morin E."/>
            <person name="Murat C."/>
            <person name="Riley R."/>
            <person name="Ohm R."/>
            <person name="Sun H."/>
            <person name="Tunlid A."/>
            <person name="Henrissat B."/>
            <person name="Grigoriev I.V."/>
            <person name="Hibbett D.S."/>
            <person name="Martin F."/>
        </authorList>
    </citation>
    <scope>NUCLEOTIDE SEQUENCE [LARGE SCALE GENOMIC DNA]</scope>
    <source>
        <strain evidence="2">LaAM-08-1</strain>
    </source>
</reference>
<protein>
    <submittedName>
        <fullName evidence="1">Uncharacterized protein</fullName>
    </submittedName>
</protein>
<dbReference type="EMBL" id="KN838544">
    <property type="protein sequence ID" value="KIK08077.1"/>
    <property type="molecule type" value="Genomic_DNA"/>
</dbReference>
<keyword evidence="2" id="KW-1185">Reference proteome</keyword>
<evidence type="ECO:0000313" key="2">
    <source>
        <dbReference type="Proteomes" id="UP000054477"/>
    </source>
</evidence>
<organism evidence="1 2">
    <name type="scientific">Laccaria amethystina LaAM-08-1</name>
    <dbReference type="NCBI Taxonomy" id="1095629"/>
    <lineage>
        <taxon>Eukaryota</taxon>
        <taxon>Fungi</taxon>
        <taxon>Dikarya</taxon>
        <taxon>Basidiomycota</taxon>
        <taxon>Agaricomycotina</taxon>
        <taxon>Agaricomycetes</taxon>
        <taxon>Agaricomycetidae</taxon>
        <taxon>Agaricales</taxon>
        <taxon>Agaricineae</taxon>
        <taxon>Hydnangiaceae</taxon>
        <taxon>Laccaria</taxon>
    </lineage>
</organism>
<dbReference type="HOGENOM" id="CLU_1896577_0_0_1"/>